<dbReference type="InterPro" id="IPR006175">
    <property type="entry name" value="YjgF/YER057c/UK114"/>
</dbReference>
<dbReference type="GO" id="GO:0005829">
    <property type="term" value="C:cytosol"/>
    <property type="evidence" value="ECO:0007669"/>
    <property type="project" value="TreeGrafter"/>
</dbReference>
<dbReference type="SUPFAM" id="SSF55298">
    <property type="entry name" value="YjgF-like"/>
    <property type="match status" value="1"/>
</dbReference>
<comment type="caution">
    <text evidence="2">The sequence shown here is derived from an EMBL/GenBank/DDBJ whole genome shotgun (WGS) entry which is preliminary data.</text>
</comment>
<dbReference type="PROSITE" id="PS51257">
    <property type="entry name" value="PROKAR_LIPOPROTEIN"/>
    <property type="match status" value="1"/>
</dbReference>
<dbReference type="InterPro" id="IPR019897">
    <property type="entry name" value="RidA_CS"/>
</dbReference>
<dbReference type="PANTHER" id="PTHR11803:SF59">
    <property type="entry name" value="ENDORIBONUCLEASE"/>
    <property type="match status" value="1"/>
</dbReference>
<comment type="similarity">
    <text evidence="1">Belongs to the RutC family.</text>
</comment>
<dbReference type="EMBL" id="PYNS01000017">
    <property type="protein sequence ID" value="PSV09575.1"/>
    <property type="molecule type" value="Genomic_DNA"/>
</dbReference>
<evidence type="ECO:0000313" key="3">
    <source>
        <dbReference type="Proteomes" id="UP000240530"/>
    </source>
</evidence>
<dbReference type="Gene3D" id="3.30.1330.40">
    <property type="entry name" value="RutC-like"/>
    <property type="match status" value="1"/>
</dbReference>
<dbReference type="NCBIfam" id="TIGR00004">
    <property type="entry name" value="Rid family detoxifying hydrolase"/>
    <property type="match status" value="1"/>
</dbReference>
<name>A0A2T3KSV4_PHOLD</name>
<dbReference type="PROSITE" id="PS01094">
    <property type="entry name" value="UPF0076"/>
    <property type="match status" value="1"/>
</dbReference>
<evidence type="ECO:0000313" key="2">
    <source>
        <dbReference type="EMBL" id="PSV09575.1"/>
    </source>
</evidence>
<accession>A0A2T3KSV4</accession>
<organism evidence="2 3">
    <name type="scientific">Photobacterium leiognathi subsp. mandapamensis</name>
    <name type="common">Photobacterium mandapamensis</name>
    <dbReference type="NCBI Taxonomy" id="48408"/>
    <lineage>
        <taxon>Bacteria</taxon>
        <taxon>Pseudomonadati</taxon>
        <taxon>Pseudomonadota</taxon>
        <taxon>Gammaproteobacteria</taxon>
        <taxon>Vibrionales</taxon>
        <taxon>Vibrionaceae</taxon>
        <taxon>Photobacterium</taxon>
    </lineage>
</organism>
<dbReference type="AlphaFoldDB" id="A0A2T3KSV4"/>
<evidence type="ECO:0000256" key="1">
    <source>
        <dbReference type="ARBA" id="ARBA00010552"/>
    </source>
</evidence>
<dbReference type="CDD" id="cd00448">
    <property type="entry name" value="YjgF_YER057c_UK114_family"/>
    <property type="match status" value="1"/>
</dbReference>
<dbReference type="Pfam" id="PF01042">
    <property type="entry name" value="Ribonuc_L-PSP"/>
    <property type="match status" value="1"/>
</dbReference>
<proteinExistence type="inferred from homology"/>
<dbReference type="PANTHER" id="PTHR11803">
    <property type="entry name" value="2-IMINOBUTANOATE/2-IMINOPROPANOATE DEAMINASE RIDA"/>
    <property type="match status" value="1"/>
</dbReference>
<dbReference type="GO" id="GO:0019239">
    <property type="term" value="F:deaminase activity"/>
    <property type="evidence" value="ECO:0007669"/>
    <property type="project" value="TreeGrafter"/>
</dbReference>
<dbReference type="InterPro" id="IPR006056">
    <property type="entry name" value="RidA"/>
</dbReference>
<sequence length="126" mass="13480">MKVETRVSPNAPAAIGCYCHMAVIGNTGYISGQLPLNPSSMKIEAITATEQAEASLANLLAILEDNNLDKNAVAKTTIFLSDMSNFADVNTVYSNFFGEHRPARSCFSVKGLPMNALVEIEAIVSL</sequence>
<reference evidence="2 3" key="1">
    <citation type="submission" date="2018-03" db="EMBL/GenBank/DDBJ databases">
        <title>Whole genome sequencing of Histamine producing bacteria.</title>
        <authorList>
            <person name="Butler K."/>
        </authorList>
    </citation>
    <scope>NUCLEOTIDE SEQUENCE [LARGE SCALE GENOMIC DNA]</scope>
    <source>
        <strain evidence="2 3">Res.4.1</strain>
    </source>
</reference>
<dbReference type="RefSeq" id="WP_107185490.1">
    <property type="nucleotide sequence ID" value="NZ_CP131585.1"/>
</dbReference>
<dbReference type="Proteomes" id="UP000240530">
    <property type="component" value="Unassembled WGS sequence"/>
</dbReference>
<dbReference type="FunFam" id="3.30.1330.40:FF:000001">
    <property type="entry name" value="L-PSP family endoribonuclease"/>
    <property type="match status" value="1"/>
</dbReference>
<gene>
    <name evidence="2" type="ORF">C0W93_14250</name>
</gene>
<dbReference type="InterPro" id="IPR035959">
    <property type="entry name" value="RutC-like_sf"/>
</dbReference>
<protein>
    <submittedName>
        <fullName evidence="2">Reactive intermediate/imine deaminase</fullName>
    </submittedName>
</protein>